<evidence type="ECO:0000256" key="1">
    <source>
        <dbReference type="ARBA" id="ARBA00001971"/>
    </source>
</evidence>
<protein>
    <submittedName>
        <fullName evidence="15">Cytochrome P450 CYP71AT90</fullName>
    </submittedName>
</protein>
<comment type="cofactor">
    <cofactor evidence="1 12">
        <name>heme</name>
        <dbReference type="ChEBI" id="CHEBI:30413"/>
    </cofactor>
</comment>
<comment type="subcellular location">
    <subcellularLocation>
        <location evidence="2">Membrane</location>
        <topology evidence="2">Single-pass membrane protein</topology>
    </subcellularLocation>
</comment>
<dbReference type="PRINTS" id="PR00385">
    <property type="entry name" value="P450"/>
</dbReference>
<keyword evidence="11 14" id="KW-0472">Membrane</keyword>
<dbReference type="AlphaFoldDB" id="A0A0B4VRG0"/>
<evidence type="ECO:0000256" key="5">
    <source>
        <dbReference type="ARBA" id="ARBA00022692"/>
    </source>
</evidence>
<dbReference type="GO" id="GO:0016712">
    <property type="term" value="F:oxidoreductase activity, acting on paired donors, with incorporation or reduction of molecular oxygen, reduced flavin or flavoprotein as one donor, and incorporation of one atom of oxygen"/>
    <property type="evidence" value="ECO:0007669"/>
    <property type="project" value="UniProtKB-ARBA"/>
</dbReference>
<evidence type="ECO:0000256" key="13">
    <source>
        <dbReference type="RuleBase" id="RU000461"/>
    </source>
</evidence>
<evidence type="ECO:0000256" key="3">
    <source>
        <dbReference type="ARBA" id="ARBA00010617"/>
    </source>
</evidence>
<feature type="transmembrane region" description="Helical" evidence="14">
    <location>
        <begin position="288"/>
        <end position="313"/>
    </location>
</feature>
<evidence type="ECO:0000256" key="7">
    <source>
        <dbReference type="ARBA" id="ARBA00022989"/>
    </source>
</evidence>
<dbReference type="GO" id="GO:0016020">
    <property type="term" value="C:membrane"/>
    <property type="evidence" value="ECO:0007669"/>
    <property type="project" value="UniProtKB-SubCell"/>
</dbReference>
<dbReference type="InterPro" id="IPR036396">
    <property type="entry name" value="Cyt_P450_sf"/>
</dbReference>
<dbReference type="PRINTS" id="PR00463">
    <property type="entry name" value="EP450I"/>
</dbReference>
<name>A0A0B4VRG0_SALMI</name>
<evidence type="ECO:0000256" key="6">
    <source>
        <dbReference type="ARBA" id="ARBA00022723"/>
    </source>
</evidence>
<dbReference type="SUPFAM" id="SSF48264">
    <property type="entry name" value="Cytochrome P450"/>
    <property type="match status" value="1"/>
</dbReference>
<dbReference type="PROSITE" id="PS00086">
    <property type="entry name" value="CYTOCHROME_P450"/>
    <property type="match status" value="1"/>
</dbReference>
<evidence type="ECO:0000256" key="10">
    <source>
        <dbReference type="ARBA" id="ARBA00023033"/>
    </source>
</evidence>
<dbReference type="PANTHER" id="PTHR47955:SF22">
    <property type="entry name" value="CYTOCHROME P450 83B1-LIKE"/>
    <property type="match status" value="1"/>
</dbReference>
<evidence type="ECO:0000313" key="15">
    <source>
        <dbReference type="EMBL" id="AJD25154.1"/>
    </source>
</evidence>
<evidence type="ECO:0000256" key="14">
    <source>
        <dbReference type="SAM" id="Phobius"/>
    </source>
</evidence>
<feature type="transmembrane region" description="Helical" evidence="14">
    <location>
        <begin position="6"/>
        <end position="22"/>
    </location>
</feature>
<dbReference type="Gene3D" id="1.10.630.10">
    <property type="entry name" value="Cytochrome P450"/>
    <property type="match status" value="1"/>
</dbReference>
<dbReference type="CDD" id="cd11072">
    <property type="entry name" value="CYP71-like"/>
    <property type="match status" value="1"/>
</dbReference>
<dbReference type="GO" id="GO:0020037">
    <property type="term" value="F:heme binding"/>
    <property type="evidence" value="ECO:0007669"/>
    <property type="project" value="InterPro"/>
</dbReference>
<keyword evidence="4 12" id="KW-0349">Heme</keyword>
<dbReference type="InterPro" id="IPR001128">
    <property type="entry name" value="Cyt_P450"/>
</dbReference>
<dbReference type="GO" id="GO:0016114">
    <property type="term" value="P:terpenoid biosynthetic process"/>
    <property type="evidence" value="ECO:0007669"/>
    <property type="project" value="UniProtKB-ARBA"/>
</dbReference>
<dbReference type="Pfam" id="PF00067">
    <property type="entry name" value="p450"/>
    <property type="match status" value="1"/>
</dbReference>
<accession>A0A0B4VRG0</accession>
<dbReference type="EMBL" id="KP337660">
    <property type="protein sequence ID" value="AJD25154.1"/>
    <property type="molecule type" value="mRNA"/>
</dbReference>
<evidence type="ECO:0000256" key="11">
    <source>
        <dbReference type="ARBA" id="ARBA00023136"/>
    </source>
</evidence>
<keyword evidence="10 13" id="KW-0503">Monooxygenase</keyword>
<evidence type="ECO:0000256" key="4">
    <source>
        <dbReference type="ARBA" id="ARBA00022617"/>
    </source>
</evidence>
<evidence type="ECO:0000256" key="9">
    <source>
        <dbReference type="ARBA" id="ARBA00023004"/>
    </source>
</evidence>
<evidence type="ECO:0000256" key="2">
    <source>
        <dbReference type="ARBA" id="ARBA00004167"/>
    </source>
</evidence>
<keyword evidence="5 14" id="KW-0812">Transmembrane</keyword>
<feature type="binding site" description="axial binding residue" evidence="12">
    <location>
        <position position="432"/>
    </location>
    <ligand>
        <name>heme</name>
        <dbReference type="ChEBI" id="CHEBI:30413"/>
    </ligand>
    <ligandPart>
        <name>Fe</name>
        <dbReference type="ChEBI" id="CHEBI:18248"/>
    </ligandPart>
</feature>
<keyword evidence="7 14" id="KW-1133">Transmembrane helix</keyword>
<dbReference type="InterPro" id="IPR002401">
    <property type="entry name" value="Cyt_P450_E_grp-I"/>
</dbReference>
<keyword evidence="6 12" id="KW-0479">Metal-binding</keyword>
<comment type="similarity">
    <text evidence="3 13">Belongs to the cytochrome P450 family.</text>
</comment>
<sequence length="496" mass="55603">MNTLIVMMMIILVITVMLIRTTRKKTKNKPLAAGPRGVPLLGNLLQFDKSNTLSYLQNLSHNYGPVALLRHGSTPIRVVSSAALAKQILKTHDNKPSVLGQQKLSYGGADIAFSPHNPHWKEMRRLCALHLFSPAKLASFRPVREAQVARMMATLQARCSAANLSELAMSLASNIICGVAFGRTYDDDEYEKKKLDKLVLEAQALMVSFYFSDHLRVFSWVDKLSGLLGRLDTNFDELDAFYQQLIDEHIHPSSSQINSETKQDILHHMIQLKRQKPDSITWDHIKALLMNLFVAGTDTVAAAIVWTMTGLMLRPAIMKKTQEHIRQAIGCKKQGEMIEEDELEKLPYLKAVVMEALRLYPPAPLLYRIEQQSQSIDGYEIEEGTTFIINAWAIARDPENWEDPDEFMPERFIVGSDWELRMLPFGGGRRGCPGMGMGMIATHLALANLLYSFDWALPPSAPAIDTDALPGLTMHKKNPLILLPIVPSCFTSSPIN</sequence>
<reference evidence="15" key="1">
    <citation type="journal article" date="2014" name="PLoS ONE">
        <title>Computational identification and systematic classification of novel Cytochrome P450 genes in Salvia miltiorrhiza.</title>
        <authorList>
            <person name="Chen H."/>
            <person name="Wu B."/>
            <person name="Nelson D.R."/>
            <person name="Wu K."/>
            <person name="Liu C."/>
        </authorList>
    </citation>
    <scope>NUCLEOTIDE SEQUENCE</scope>
</reference>
<dbReference type="InterPro" id="IPR017972">
    <property type="entry name" value="Cyt_P450_CS"/>
</dbReference>
<dbReference type="PANTHER" id="PTHR47955">
    <property type="entry name" value="CYTOCHROME P450 FAMILY 71 PROTEIN"/>
    <property type="match status" value="1"/>
</dbReference>
<proteinExistence type="evidence at transcript level"/>
<evidence type="ECO:0000256" key="12">
    <source>
        <dbReference type="PIRSR" id="PIRSR602401-1"/>
    </source>
</evidence>
<organism evidence="15">
    <name type="scientific">Salvia miltiorrhiza</name>
    <name type="common">Chinese sage</name>
    <dbReference type="NCBI Taxonomy" id="226208"/>
    <lineage>
        <taxon>Eukaryota</taxon>
        <taxon>Viridiplantae</taxon>
        <taxon>Streptophyta</taxon>
        <taxon>Embryophyta</taxon>
        <taxon>Tracheophyta</taxon>
        <taxon>Spermatophyta</taxon>
        <taxon>Magnoliopsida</taxon>
        <taxon>eudicotyledons</taxon>
        <taxon>Gunneridae</taxon>
        <taxon>Pentapetalae</taxon>
        <taxon>asterids</taxon>
        <taxon>lamiids</taxon>
        <taxon>Lamiales</taxon>
        <taxon>Lamiaceae</taxon>
        <taxon>Nepetoideae</taxon>
        <taxon>Mentheae</taxon>
        <taxon>Salviinae</taxon>
        <taxon>Salvia</taxon>
        <taxon>Salvia incertae sedis</taxon>
    </lineage>
</organism>
<dbReference type="GO" id="GO:0005506">
    <property type="term" value="F:iron ion binding"/>
    <property type="evidence" value="ECO:0007669"/>
    <property type="project" value="InterPro"/>
</dbReference>
<keyword evidence="8 13" id="KW-0560">Oxidoreductase</keyword>
<keyword evidence="9 12" id="KW-0408">Iron</keyword>
<evidence type="ECO:0000256" key="8">
    <source>
        <dbReference type="ARBA" id="ARBA00023002"/>
    </source>
</evidence>